<proteinExistence type="predicted"/>
<name>A0A067PF39_9AGAM</name>
<dbReference type="Proteomes" id="UP000027265">
    <property type="component" value="Unassembled WGS sequence"/>
</dbReference>
<dbReference type="HOGENOM" id="CLU_658989_0_0_1"/>
<gene>
    <name evidence="1" type="ORF">JAAARDRAFT_61969</name>
</gene>
<keyword evidence="2" id="KW-1185">Reference proteome</keyword>
<dbReference type="STRING" id="933084.A0A067PF39"/>
<evidence type="ECO:0000313" key="2">
    <source>
        <dbReference type="Proteomes" id="UP000027265"/>
    </source>
</evidence>
<protein>
    <submittedName>
        <fullName evidence="1">Uncharacterized protein</fullName>
    </submittedName>
</protein>
<dbReference type="AlphaFoldDB" id="A0A067PF39"/>
<accession>A0A067PF39</accession>
<dbReference type="OrthoDB" id="3269726at2759"/>
<evidence type="ECO:0000313" key="1">
    <source>
        <dbReference type="EMBL" id="KDQ52420.1"/>
    </source>
</evidence>
<organism evidence="1 2">
    <name type="scientific">Jaapia argillacea MUCL 33604</name>
    <dbReference type="NCBI Taxonomy" id="933084"/>
    <lineage>
        <taxon>Eukaryota</taxon>
        <taxon>Fungi</taxon>
        <taxon>Dikarya</taxon>
        <taxon>Basidiomycota</taxon>
        <taxon>Agaricomycotina</taxon>
        <taxon>Agaricomycetes</taxon>
        <taxon>Agaricomycetidae</taxon>
        <taxon>Jaapiales</taxon>
        <taxon>Jaapiaceae</taxon>
        <taxon>Jaapia</taxon>
    </lineage>
</organism>
<dbReference type="EMBL" id="KL197740">
    <property type="protein sequence ID" value="KDQ52420.1"/>
    <property type="molecule type" value="Genomic_DNA"/>
</dbReference>
<reference evidence="2" key="1">
    <citation type="journal article" date="2014" name="Proc. Natl. Acad. Sci. U.S.A.">
        <title>Extensive sampling of basidiomycete genomes demonstrates inadequacy of the white-rot/brown-rot paradigm for wood decay fungi.</title>
        <authorList>
            <person name="Riley R."/>
            <person name="Salamov A.A."/>
            <person name="Brown D.W."/>
            <person name="Nagy L.G."/>
            <person name="Floudas D."/>
            <person name="Held B.W."/>
            <person name="Levasseur A."/>
            <person name="Lombard V."/>
            <person name="Morin E."/>
            <person name="Otillar R."/>
            <person name="Lindquist E.A."/>
            <person name="Sun H."/>
            <person name="LaButti K.M."/>
            <person name="Schmutz J."/>
            <person name="Jabbour D."/>
            <person name="Luo H."/>
            <person name="Baker S.E."/>
            <person name="Pisabarro A.G."/>
            <person name="Walton J.D."/>
            <person name="Blanchette R.A."/>
            <person name="Henrissat B."/>
            <person name="Martin F."/>
            <person name="Cullen D."/>
            <person name="Hibbett D.S."/>
            <person name="Grigoriev I.V."/>
        </authorList>
    </citation>
    <scope>NUCLEOTIDE SEQUENCE [LARGE SCALE GENOMIC DNA]</scope>
    <source>
        <strain evidence="2">MUCL 33604</strain>
    </source>
</reference>
<dbReference type="InParanoid" id="A0A067PF39"/>
<sequence length="417" mass="47306">MFETLLAPLFHRDAEHPHKHIGRLVQHVTHGVEWVRGTHLPAHLSPSIGMASLRLLSGSAEGLHRILWGQGEVFDWFSRLKEKERTDIAKIRWMREKGFFSHEYIFVQLRTGTIMRFERSPDPKASPTQTFQPGGCEAWDTLDRDLKGDLCKIEEHTCLAEMVFGRDVHLDLQFILDVCLAINRDEIASKYTLQEYNCYFFARTIFTLVVRQAILNIARSPSHLDAIRWDTVDDALPTAIDQAANGIITHAKLELFGLSAPVDIVGQMLENWRPGIVETNTPWRGESISGVVRGRVQKMLIGTLQQTLWRDELVEICKEHHMVDETPMKDISMTSPVQKTVRDHITKLFSRIMADILHGHEKGDVLPSVIELHVLPIDVSSSPSVVTKTDKIDLEPPGYLGAELGRLSPRHPSYVSD</sequence>